<organism evidence="2 3">
    <name type="scientific">Portunus trituberculatus</name>
    <name type="common">Swimming crab</name>
    <name type="synonym">Neptunus trituberculatus</name>
    <dbReference type="NCBI Taxonomy" id="210409"/>
    <lineage>
        <taxon>Eukaryota</taxon>
        <taxon>Metazoa</taxon>
        <taxon>Ecdysozoa</taxon>
        <taxon>Arthropoda</taxon>
        <taxon>Crustacea</taxon>
        <taxon>Multicrustacea</taxon>
        <taxon>Malacostraca</taxon>
        <taxon>Eumalacostraca</taxon>
        <taxon>Eucarida</taxon>
        <taxon>Decapoda</taxon>
        <taxon>Pleocyemata</taxon>
        <taxon>Brachyura</taxon>
        <taxon>Eubrachyura</taxon>
        <taxon>Portunoidea</taxon>
        <taxon>Portunidae</taxon>
        <taxon>Portuninae</taxon>
        <taxon>Portunus</taxon>
    </lineage>
</organism>
<accession>A0A5B7FI88</accession>
<dbReference type="EMBL" id="VSRR010006467">
    <property type="protein sequence ID" value="MPC44853.1"/>
    <property type="molecule type" value="Genomic_DNA"/>
</dbReference>
<protein>
    <submittedName>
        <fullName evidence="2">Uncharacterized protein</fullName>
    </submittedName>
</protein>
<evidence type="ECO:0000256" key="1">
    <source>
        <dbReference type="SAM" id="MobiDB-lite"/>
    </source>
</evidence>
<comment type="caution">
    <text evidence="2">The sequence shown here is derived from an EMBL/GenBank/DDBJ whole genome shotgun (WGS) entry which is preliminary data.</text>
</comment>
<feature type="region of interest" description="Disordered" evidence="1">
    <location>
        <begin position="46"/>
        <end position="122"/>
    </location>
</feature>
<feature type="compositionally biased region" description="Low complexity" evidence="1">
    <location>
        <begin position="88"/>
        <end position="106"/>
    </location>
</feature>
<evidence type="ECO:0000313" key="2">
    <source>
        <dbReference type="EMBL" id="MPC44853.1"/>
    </source>
</evidence>
<keyword evidence="3" id="KW-1185">Reference proteome</keyword>
<evidence type="ECO:0000313" key="3">
    <source>
        <dbReference type="Proteomes" id="UP000324222"/>
    </source>
</evidence>
<proteinExistence type="predicted"/>
<name>A0A5B7FI88_PORTR</name>
<sequence length="122" mass="12787">MKLRKREEGEALRLERHHVGMAVSLHPRPWRNSRGWGGAVGARVKEQRCSGGGGRGGDAARHGSIPPVVPASAVRRGLSHDAGSRRSAGTTLPRRLTRPLLLACPAAPSPSPQPAATAAPDS</sequence>
<gene>
    <name evidence="2" type="ORF">E2C01_038535</name>
</gene>
<reference evidence="2 3" key="1">
    <citation type="submission" date="2019-05" db="EMBL/GenBank/DDBJ databases">
        <title>Another draft genome of Portunus trituberculatus and its Hox gene families provides insights of decapod evolution.</title>
        <authorList>
            <person name="Jeong J.-H."/>
            <person name="Song I."/>
            <person name="Kim S."/>
            <person name="Choi T."/>
            <person name="Kim D."/>
            <person name="Ryu S."/>
            <person name="Kim W."/>
        </authorList>
    </citation>
    <scope>NUCLEOTIDE SEQUENCE [LARGE SCALE GENOMIC DNA]</scope>
    <source>
        <tissue evidence="2">Muscle</tissue>
    </source>
</reference>
<dbReference type="Proteomes" id="UP000324222">
    <property type="component" value="Unassembled WGS sequence"/>
</dbReference>
<dbReference type="AlphaFoldDB" id="A0A5B7FI88"/>